<gene>
    <name evidence="2" type="ORF">D0Y50_03730</name>
</gene>
<feature type="transmembrane region" description="Helical" evidence="1">
    <location>
        <begin position="26"/>
        <end position="47"/>
    </location>
</feature>
<dbReference type="Proteomes" id="UP000262073">
    <property type="component" value="Chromosome"/>
</dbReference>
<evidence type="ECO:0000313" key="3">
    <source>
        <dbReference type="Proteomes" id="UP000262073"/>
    </source>
</evidence>
<keyword evidence="1" id="KW-1133">Transmembrane helix</keyword>
<evidence type="ECO:0000256" key="1">
    <source>
        <dbReference type="SAM" id="Phobius"/>
    </source>
</evidence>
<dbReference type="EMBL" id="CP031769">
    <property type="protein sequence ID" value="AXR05560.1"/>
    <property type="molecule type" value="Genomic_DNA"/>
</dbReference>
<accession>A0A346NJ53</accession>
<sequence>MQYAIFSAQTRHIATGILVFNSRRWVIFWMVLSVVVSAFSTATHAAMHSQNLPSTETLQTHNTMLLSANDMGGHSQADTQSCCKVHCQCPAQTCHSVFLTAISSVLFDSPVVRERSFSLRAGQRAAFEDQPFRPPIFPSLFA</sequence>
<reference evidence="2 3" key="1">
    <citation type="submission" date="2018-08" db="EMBL/GenBank/DDBJ databases">
        <title>Salinimonas sediminis sp. nov., a piezophilic bacterium isolated from a deep-sea sediment sample from the New Britain Trench.</title>
        <authorList>
            <person name="Cao J."/>
        </authorList>
    </citation>
    <scope>NUCLEOTIDE SEQUENCE [LARGE SCALE GENOMIC DNA]</scope>
    <source>
        <strain evidence="2 3">N102</strain>
    </source>
</reference>
<name>A0A346NJ53_9ALTE</name>
<protein>
    <submittedName>
        <fullName evidence="2">Uncharacterized protein</fullName>
    </submittedName>
</protein>
<keyword evidence="1" id="KW-0812">Transmembrane</keyword>
<dbReference type="KEGG" id="salm:D0Y50_03730"/>
<dbReference type="RefSeq" id="WP_117315578.1">
    <property type="nucleotide sequence ID" value="NZ_CP031769.1"/>
</dbReference>
<keyword evidence="3" id="KW-1185">Reference proteome</keyword>
<evidence type="ECO:0000313" key="2">
    <source>
        <dbReference type="EMBL" id="AXR05560.1"/>
    </source>
</evidence>
<dbReference type="AlphaFoldDB" id="A0A346NJ53"/>
<proteinExistence type="predicted"/>
<organism evidence="2 3">
    <name type="scientific">Salinimonas sediminis</name>
    <dbReference type="NCBI Taxonomy" id="2303538"/>
    <lineage>
        <taxon>Bacteria</taxon>
        <taxon>Pseudomonadati</taxon>
        <taxon>Pseudomonadota</taxon>
        <taxon>Gammaproteobacteria</taxon>
        <taxon>Alteromonadales</taxon>
        <taxon>Alteromonadaceae</taxon>
        <taxon>Alteromonas/Salinimonas group</taxon>
        <taxon>Salinimonas</taxon>
    </lineage>
</organism>
<keyword evidence="1" id="KW-0472">Membrane</keyword>